<evidence type="ECO:0000313" key="3">
    <source>
        <dbReference type="EMBL" id="KAJ7951170.1"/>
    </source>
</evidence>
<sequence>MSHFTLVPKEISAIRKHVQERCTTFELLTACLWKCRTVALEFDPEEIVRLSIIANLRGKKHQNLHIPSGYYGNGFGFPAVTSQAGPGQPGTVLKWNFIVSNNTRVGFGEIDFSWGKALCAGPARIAVPICLPEFAMERFCQELKRVIGKP</sequence>
<dbReference type="PANTHER" id="PTHR31147:SF66">
    <property type="entry name" value="OS05G0315700 PROTEIN"/>
    <property type="match status" value="1"/>
</dbReference>
<gene>
    <name evidence="3" type="ORF">O6P43_027257</name>
</gene>
<dbReference type="EMBL" id="JARAOO010000011">
    <property type="protein sequence ID" value="KAJ7951170.1"/>
    <property type="molecule type" value="Genomic_DNA"/>
</dbReference>
<dbReference type="Proteomes" id="UP001163823">
    <property type="component" value="Chromosome 11"/>
</dbReference>
<comment type="caution">
    <text evidence="3">The sequence shown here is derived from an EMBL/GenBank/DDBJ whole genome shotgun (WGS) entry which is preliminary data.</text>
</comment>
<evidence type="ECO:0000256" key="2">
    <source>
        <dbReference type="ARBA" id="ARBA00022679"/>
    </source>
</evidence>
<protein>
    <submittedName>
        <fullName evidence="3">Benzyl alcohol O-benzoyltransferase</fullName>
    </submittedName>
</protein>
<dbReference type="AlphaFoldDB" id="A0AAD7L414"/>
<dbReference type="Gene3D" id="3.30.559.10">
    <property type="entry name" value="Chloramphenicol acetyltransferase-like domain"/>
    <property type="match status" value="2"/>
</dbReference>
<name>A0AAD7L414_QUISA</name>
<dbReference type="GO" id="GO:0016740">
    <property type="term" value="F:transferase activity"/>
    <property type="evidence" value="ECO:0007669"/>
    <property type="project" value="UniProtKB-KW"/>
</dbReference>
<comment type="similarity">
    <text evidence="1">Belongs to the plant acyltransferase family.</text>
</comment>
<evidence type="ECO:0000313" key="4">
    <source>
        <dbReference type="Proteomes" id="UP001163823"/>
    </source>
</evidence>
<keyword evidence="2" id="KW-0808">Transferase</keyword>
<organism evidence="3 4">
    <name type="scientific">Quillaja saponaria</name>
    <name type="common">Soap bark tree</name>
    <dbReference type="NCBI Taxonomy" id="32244"/>
    <lineage>
        <taxon>Eukaryota</taxon>
        <taxon>Viridiplantae</taxon>
        <taxon>Streptophyta</taxon>
        <taxon>Embryophyta</taxon>
        <taxon>Tracheophyta</taxon>
        <taxon>Spermatophyta</taxon>
        <taxon>Magnoliopsida</taxon>
        <taxon>eudicotyledons</taxon>
        <taxon>Gunneridae</taxon>
        <taxon>Pentapetalae</taxon>
        <taxon>rosids</taxon>
        <taxon>fabids</taxon>
        <taxon>Fabales</taxon>
        <taxon>Quillajaceae</taxon>
        <taxon>Quillaja</taxon>
    </lineage>
</organism>
<dbReference type="InterPro" id="IPR050898">
    <property type="entry name" value="Plant_acyltransferase"/>
</dbReference>
<keyword evidence="4" id="KW-1185">Reference proteome</keyword>
<accession>A0AAD7L414</accession>
<dbReference type="Pfam" id="PF02458">
    <property type="entry name" value="Transferase"/>
    <property type="match status" value="1"/>
</dbReference>
<reference evidence="3" key="1">
    <citation type="journal article" date="2023" name="Science">
        <title>Elucidation of the pathway for biosynthesis of saponin adjuvants from the soapbark tree.</title>
        <authorList>
            <person name="Reed J."/>
            <person name="Orme A."/>
            <person name="El-Demerdash A."/>
            <person name="Owen C."/>
            <person name="Martin L.B.B."/>
            <person name="Misra R.C."/>
            <person name="Kikuchi S."/>
            <person name="Rejzek M."/>
            <person name="Martin A.C."/>
            <person name="Harkess A."/>
            <person name="Leebens-Mack J."/>
            <person name="Louveau T."/>
            <person name="Stephenson M.J."/>
            <person name="Osbourn A."/>
        </authorList>
    </citation>
    <scope>NUCLEOTIDE SEQUENCE</scope>
    <source>
        <strain evidence="3">S10</strain>
    </source>
</reference>
<dbReference type="PANTHER" id="PTHR31147">
    <property type="entry name" value="ACYL TRANSFERASE 4"/>
    <property type="match status" value="1"/>
</dbReference>
<dbReference type="InterPro" id="IPR023213">
    <property type="entry name" value="CAT-like_dom_sf"/>
</dbReference>
<dbReference type="KEGG" id="qsa:O6P43_027257"/>
<evidence type="ECO:0000256" key="1">
    <source>
        <dbReference type="ARBA" id="ARBA00009861"/>
    </source>
</evidence>
<proteinExistence type="inferred from homology"/>